<feature type="transmembrane region" description="Helical" evidence="1">
    <location>
        <begin position="41"/>
        <end position="62"/>
    </location>
</feature>
<feature type="transmembrane region" description="Helical" evidence="1">
    <location>
        <begin position="123"/>
        <end position="149"/>
    </location>
</feature>
<evidence type="ECO:0000313" key="2">
    <source>
        <dbReference type="EMBL" id="NYS94973.1"/>
    </source>
</evidence>
<sequence>MSTETLSRTAATTPKDERYKVTFPRLVKSEIIKLTTVRSTIWSLAVMVFIVLGFAALMSFALRSQDISDFGSDLPLGASVATFGISFGQLVIVVLGVISIGSEYSTGMIRSTLSAAPTRIPALLAKMLVIAIVSFVVSLVALFAAFFIAQAILPSTQTASLGDPQVLRMIVGGALYLAVMSMFAVAVGAIVRNTAAGISIIVGLVLILPGILVSIPWEWVKTIGRYLPDAGMSVFSEEGSMYHGTWTGFGILVIWTVAAAIVASILLKRRDA</sequence>
<dbReference type="Pfam" id="PF12730">
    <property type="entry name" value="ABC2_membrane_4"/>
    <property type="match status" value="1"/>
</dbReference>
<keyword evidence="1" id="KW-0812">Transmembrane</keyword>
<dbReference type="RefSeq" id="WP_056136671.1">
    <property type="nucleotide sequence ID" value="NZ_JACBYE010000050.1"/>
</dbReference>
<dbReference type="EMBL" id="JACBYE010000050">
    <property type="protein sequence ID" value="NYS94973.1"/>
    <property type="molecule type" value="Genomic_DNA"/>
</dbReference>
<feature type="transmembrane region" description="Helical" evidence="1">
    <location>
        <begin position="169"/>
        <end position="191"/>
    </location>
</feature>
<dbReference type="Proteomes" id="UP000561011">
    <property type="component" value="Unassembled WGS sequence"/>
</dbReference>
<dbReference type="PANTHER" id="PTHR37305">
    <property type="entry name" value="INTEGRAL MEMBRANE PROTEIN-RELATED"/>
    <property type="match status" value="1"/>
</dbReference>
<reference evidence="2 3" key="1">
    <citation type="submission" date="2020-07" db="EMBL/GenBank/DDBJ databases">
        <title>MOT database genomes.</title>
        <authorList>
            <person name="Joseph S."/>
            <person name="Aduse-Opoku J."/>
            <person name="Hashim A."/>
            <person name="Wade W."/>
            <person name="Curtis M."/>
        </authorList>
    </citation>
    <scope>NUCLEOTIDE SEQUENCE [LARGE SCALE GENOMIC DNA]</scope>
    <source>
        <strain evidence="2 3">DSM 100099</strain>
    </source>
</reference>
<feature type="transmembrane region" description="Helical" evidence="1">
    <location>
        <begin position="74"/>
        <end position="102"/>
    </location>
</feature>
<protein>
    <submittedName>
        <fullName evidence="2">ABC transporter permease subunit</fullName>
    </submittedName>
</protein>
<keyword evidence="1" id="KW-1133">Transmembrane helix</keyword>
<keyword evidence="1" id="KW-0472">Membrane</keyword>
<accession>A0A853F0D4</accession>
<feature type="transmembrane region" description="Helical" evidence="1">
    <location>
        <begin position="246"/>
        <end position="267"/>
    </location>
</feature>
<proteinExistence type="predicted"/>
<keyword evidence="3" id="KW-1185">Reference proteome</keyword>
<comment type="caution">
    <text evidence="2">The sequence shown here is derived from an EMBL/GenBank/DDBJ whole genome shotgun (WGS) entry which is preliminary data.</text>
</comment>
<dbReference type="PANTHER" id="PTHR37305:SF1">
    <property type="entry name" value="MEMBRANE PROTEIN"/>
    <property type="match status" value="1"/>
</dbReference>
<organism evidence="2 3">
    <name type="scientific">Sanguibacter inulinus</name>
    <dbReference type="NCBI Taxonomy" id="60922"/>
    <lineage>
        <taxon>Bacteria</taxon>
        <taxon>Bacillati</taxon>
        <taxon>Actinomycetota</taxon>
        <taxon>Actinomycetes</taxon>
        <taxon>Micrococcales</taxon>
        <taxon>Sanguibacteraceae</taxon>
        <taxon>Sanguibacter</taxon>
    </lineage>
</organism>
<evidence type="ECO:0000313" key="3">
    <source>
        <dbReference type="Proteomes" id="UP000561011"/>
    </source>
</evidence>
<name>A0A853F0D4_9MICO</name>
<dbReference type="AlphaFoldDB" id="A0A853F0D4"/>
<feature type="transmembrane region" description="Helical" evidence="1">
    <location>
        <begin position="198"/>
        <end position="217"/>
    </location>
</feature>
<evidence type="ECO:0000256" key="1">
    <source>
        <dbReference type="SAM" id="Phobius"/>
    </source>
</evidence>
<gene>
    <name evidence="2" type="ORF">HZZ10_15765</name>
</gene>